<dbReference type="RefSeq" id="WP_160367426.1">
    <property type="nucleotide sequence ID" value="NZ_WSQA01000001.1"/>
</dbReference>
<keyword evidence="2" id="KW-1185">Reference proteome</keyword>
<comment type="caution">
    <text evidence="1">The sequence shown here is derived from an EMBL/GenBank/DDBJ whole genome shotgun (WGS) entry which is preliminary data.</text>
</comment>
<dbReference type="EMBL" id="WSQA01000001">
    <property type="protein sequence ID" value="MVZ60804.1"/>
    <property type="molecule type" value="Genomic_DNA"/>
</dbReference>
<name>A0A6N8KVH0_9SPHI</name>
<dbReference type="Proteomes" id="UP000435036">
    <property type="component" value="Unassembled WGS sequence"/>
</dbReference>
<sequence>MAKIKLKDILIDADVVSHFITGGQILILHKIFSNKILMLDKVYDELLKFNAKKLAVENLINLGIVTKIPFPSNNHAILKEYLHIKKMMFKGDGESACLAYVKHTKDIIGSSNLKDVKRYCALHSIELLTTMDFLCEAFRIGLLSESNCDDFISSVLAAGSKLPVTKMSEYNCK</sequence>
<evidence type="ECO:0000313" key="1">
    <source>
        <dbReference type="EMBL" id="MVZ60804.1"/>
    </source>
</evidence>
<evidence type="ECO:0000313" key="2">
    <source>
        <dbReference type="Proteomes" id="UP000435036"/>
    </source>
</evidence>
<dbReference type="OrthoDB" id="793116at2"/>
<evidence type="ECO:0008006" key="3">
    <source>
        <dbReference type="Google" id="ProtNLM"/>
    </source>
</evidence>
<gene>
    <name evidence="1" type="ORF">GQF63_02085</name>
</gene>
<dbReference type="AlphaFoldDB" id="A0A6N8KVH0"/>
<reference evidence="1 2" key="1">
    <citation type="submission" date="2019-12" db="EMBL/GenBank/DDBJ databases">
        <authorList>
            <person name="Dong K."/>
        </authorList>
    </citation>
    <scope>NUCLEOTIDE SEQUENCE [LARGE SCALE GENOMIC DNA]</scope>
    <source>
        <strain evidence="1 2">JCM 31225</strain>
    </source>
</reference>
<protein>
    <recommendedName>
        <fullName evidence="3">PIN domain-containing protein</fullName>
    </recommendedName>
</protein>
<organism evidence="1 2">
    <name type="scientific">Sphingobacterium humi</name>
    <dbReference type="NCBI Taxonomy" id="1796905"/>
    <lineage>
        <taxon>Bacteria</taxon>
        <taxon>Pseudomonadati</taxon>
        <taxon>Bacteroidota</taxon>
        <taxon>Sphingobacteriia</taxon>
        <taxon>Sphingobacteriales</taxon>
        <taxon>Sphingobacteriaceae</taxon>
        <taxon>Sphingobacterium</taxon>
    </lineage>
</organism>
<accession>A0A6N8KVH0</accession>
<proteinExistence type="predicted"/>